<reference evidence="9" key="1">
    <citation type="submission" date="2020-04" db="EMBL/GenBank/DDBJ databases">
        <authorList>
            <person name="Neveu A P."/>
        </authorList>
    </citation>
    <scope>NUCLEOTIDE SEQUENCE</scope>
    <source>
        <tissue evidence="9">Whole embryo</tissue>
    </source>
</reference>
<feature type="binding site" evidence="6">
    <location>
        <begin position="588"/>
        <end position="589"/>
    </location>
    <ligand>
        <name>ATP</name>
        <dbReference type="ChEBI" id="CHEBI:30616"/>
    </ligand>
</feature>
<comment type="subunit">
    <text evidence="6">Homodimer. Forms a heterotrimer with a catalytic subunit PAN2 to form the poly(A)-nuclease (PAN) deadenylation complex. Interacts (via PAM-2 motif) with poly(A)-binding protein (via PABC domain), conferring substrate specificity of the enzyme complex.</text>
</comment>
<dbReference type="PANTHER" id="PTHR12272:SF11">
    <property type="entry name" value="PAN2-PAN3 DEADENYLATION COMPLEX SUBUNIT PAN3"/>
    <property type="match status" value="1"/>
</dbReference>
<feature type="region of interest" description="Knob domain" evidence="6">
    <location>
        <begin position="733"/>
        <end position="829"/>
    </location>
</feature>
<dbReference type="PROSITE" id="PS50011">
    <property type="entry name" value="PROTEIN_KINASE_DOM"/>
    <property type="match status" value="1"/>
</dbReference>
<dbReference type="EMBL" id="LR788782">
    <property type="protein sequence ID" value="CAB3264644.1"/>
    <property type="molecule type" value="mRNA"/>
</dbReference>
<evidence type="ECO:0000256" key="4">
    <source>
        <dbReference type="ARBA" id="ARBA00022840"/>
    </source>
</evidence>
<name>A0A6F9DMJ2_9ASCI</name>
<evidence type="ECO:0000256" key="1">
    <source>
        <dbReference type="ARBA" id="ARBA00022490"/>
    </source>
</evidence>
<feature type="region of interest" description="Disordered" evidence="7">
    <location>
        <begin position="220"/>
        <end position="319"/>
    </location>
</feature>
<dbReference type="Pfam" id="PF18101">
    <property type="entry name" value="Pan3_CK"/>
    <property type="match status" value="1"/>
</dbReference>
<evidence type="ECO:0000256" key="2">
    <source>
        <dbReference type="ARBA" id="ARBA00022664"/>
    </source>
</evidence>
<dbReference type="GO" id="GO:0031251">
    <property type="term" value="C:PAN complex"/>
    <property type="evidence" value="ECO:0007669"/>
    <property type="project" value="UniProtKB-UniRule"/>
</dbReference>
<keyword evidence="5 6" id="KW-0175">Coiled coil</keyword>
<gene>
    <name evidence="9" type="primary">Pan3</name>
    <name evidence="6" type="synonym">PAN3</name>
</gene>
<dbReference type="InterPro" id="IPR030844">
    <property type="entry name" value="PAN3"/>
</dbReference>
<dbReference type="GO" id="GO:0000932">
    <property type="term" value="C:P-body"/>
    <property type="evidence" value="ECO:0007669"/>
    <property type="project" value="UniProtKB-SubCell"/>
</dbReference>
<comment type="similarity">
    <text evidence="6">Belongs to the protein kinase superfamily. PAN3 family.</text>
</comment>
<evidence type="ECO:0000256" key="3">
    <source>
        <dbReference type="ARBA" id="ARBA00022741"/>
    </source>
</evidence>
<dbReference type="AlphaFoldDB" id="A0A6F9DMJ2"/>
<accession>A0A6F9DMJ2</accession>
<dbReference type="SUPFAM" id="SSF56112">
    <property type="entry name" value="Protein kinase-like (PK-like)"/>
    <property type="match status" value="1"/>
</dbReference>
<protein>
    <recommendedName>
        <fullName evidence="6">PAN2-PAN3 deadenylation complex subunit PAN3</fullName>
    </recommendedName>
    <alternativeName>
        <fullName evidence="6">PAB1P-dependent poly(A)-specific ribonuclease</fullName>
    </alternativeName>
    <alternativeName>
        <fullName evidence="6">Poly(A)-nuclease deadenylation complex subunit 3</fullName>
        <shortName evidence="6">PAN deadenylation complex subunit 3</shortName>
    </alternativeName>
</protein>
<feature type="domain" description="Protein kinase" evidence="8">
    <location>
        <begin position="440"/>
        <end position="692"/>
    </location>
</feature>
<dbReference type="Gene3D" id="1.20.5.5160">
    <property type="match status" value="1"/>
</dbReference>
<dbReference type="FunFam" id="1.10.510.10:FF:000168">
    <property type="entry name" value="PAN2-PAN3 deadenylation complex subunit PAN3"/>
    <property type="match status" value="1"/>
</dbReference>
<keyword evidence="1 6" id="KW-0963">Cytoplasm</keyword>
<feature type="coiled-coil region" evidence="6">
    <location>
        <begin position="694"/>
        <end position="732"/>
    </location>
</feature>
<comment type="function">
    <text evidence="6">Regulatory subunit of the poly(A)-nuclease (PAN) deadenylation complex, one of two cytoplasmic mRNA deadenylases involved in general and miRNA-mediated mRNA turnover. PAN specifically shortens poly(A) tails of RNA and the activity is stimulated by poly(A)-binding protein (PABP). PAN deadenylation is followed by rapid degradation of the shortened mRNA tails by the CCR4-NOT complex. Deadenylated mRNAs are then degraded by two alternative mechanisms, namely exosome-mediated 3'-5' exonucleolytic degradation, or deadenlyation-dependent mRNA decaping and subsequent 5'-3' exonucleolytic degradation by XRN1. PAN3 acts as a positive regulator for PAN activity, recruiting the catalytic subunit PAN2 to mRNA via its interaction with RNA and PABP, and to miRNA targets via its interaction with GW182 family proteins.</text>
</comment>
<evidence type="ECO:0000256" key="5">
    <source>
        <dbReference type="ARBA" id="ARBA00023054"/>
    </source>
</evidence>
<evidence type="ECO:0000259" key="8">
    <source>
        <dbReference type="PROSITE" id="PS50011"/>
    </source>
</evidence>
<dbReference type="FunFam" id="1.10.287.3700:FF:000001">
    <property type="entry name" value="PAN2-PAN3 deadenylation complex subunit PAN3"/>
    <property type="match status" value="1"/>
</dbReference>
<feature type="compositionally biased region" description="Polar residues" evidence="7">
    <location>
        <begin position="235"/>
        <end position="252"/>
    </location>
</feature>
<feature type="binding site" evidence="6">
    <location>
        <position position="469"/>
    </location>
    <ligand>
        <name>ATP</name>
        <dbReference type="ChEBI" id="CHEBI:30616"/>
    </ligand>
</feature>
<evidence type="ECO:0000256" key="6">
    <source>
        <dbReference type="HAMAP-Rule" id="MF_03181"/>
    </source>
</evidence>
<keyword evidence="2 6" id="KW-0507">mRNA processing</keyword>
<evidence type="ECO:0000256" key="7">
    <source>
        <dbReference type="SAM" id="MobiDB-lite"/>
    </source>
</evidence>
<sequence length="829" mass="92068">MSMAEFSHNDPSMFADHINKALVGELPSFGIAKESKFQQLMQRNQAADPAAAQHANAQALTAAAQDQQNFKLDTSLSVEAKAFQPTTATQFAAPASVANTINSFEALDINDGMRHHSSTNMQPMANSATPNPVAREFVPRNMSAPNLNHSQQNGTYQSIPEFIPNRSMNRANGMPQQNQFIPPQGNQFSAQPMMPGHPDPGVPRMPNNTSSPMMEYLPGTHLPSPAPGQAIDPRLSSSSVFTSPQSHNTSSPFYAGDGSTPLTANSMGAFSTPGTSSPFPRQPLDSLSTSHVTPERTSPLLSRRLTSHRGSPSLGPVSTGVGMDMNAQQPYSETDQGLMQQHLIQENGGTTYFFTQKTVQQNMSVVMPSFNMFPGSPPHIEYMTLKANAPSFFMSNDLRQVIMKKHALTMLTVDTEQDPSIPAEVDNYHSLFPLEAVPENPLQKSNTYGFVTSCYKAIKYKDGLPYCLRRIHGFRQVTEKCMVLVEMWKKLQHANVVQLREVFTSKAFGEHSLIFAHDYHAGAETMMSRHFQNPNNNYASKAKWNGGTTRQNAGLLPESLIWTYVVQLTSALRCIHAAGLACRVMDPTKILITDKSRIRINGVGIFDVLGYDSSHSNPRAHMQQYQQDDMVALGKVVLALACNSVNSIQRDNLPKSIELVVMNYSNDLKNLILYLLSPQQRPHSVNDIMPMIGARFYMQLDAAMLRCDVIENELAKEMENGRLFRMLAKLGVVNERPEFGIEPTWSETGDRYLLKLFRDHLFHQVTETGAPWIDLAHIVQCLNKLDSGVPEKLCLMSRDEQNVLVVSYAELKKAFAKCFNELVNTSLRH</sequence>
<dbReference type="GO" id="GO:0008143">
    <property type="term" value="F:poly(A) binding"/>
    <property type="evidence" value="ECO:0007669"/>
    <property type="project" value="TreeGrafter"/>
</dbReference>
<comment type="caution">
    <text evidence="6">Lacks conserved residue(s) required for the propagation of feature annotation.</text>
</comment>
<dbReference type="Gene3D" id="1.10.287.3700">
    <property type="match status" value="1"/>
</dbReference>
<feature type="binding site" evidence="6">
    <location>
        <begin position="518"/>
        <end position="525"/>
    </location>
    <ligand>
        <name>ATP</name>
        <dbReference type="ChEBI" id="CHEBI:30616"/>
    </ligand>
</feature>
<feature type="compositionally biased region" description="Polar residues" evidence="7">
    <location>
        <begin position="260"/>
        <end position="300"/>
    </location>
</feature>
<comment type="domain">
    <text evidence="6">The pseudokinase domain, the coiled-coil (CC), and C-terminal knob domain (CK) form a structural unit (PKC) that forms an extensive high-affinity interaction surface for PAN2.</text>
</comment>
<dbReference type="InterPro" id="IPR000719">
    <property type="entry name" value="Prot_kinase_dom"/>
</dbReference>
<dbReference type="GO" id="GO:0004672">
    <property type="term" value="F:protein kinase activity"/>
    <property type="evidence" value="ECO:0007669"/>
    <property type="project" value="InterPro"/>
</dbReference>
<dbReference type="PANTHER" id="PTHR12272">
    <property type="entry name" value="DEADENYLATION COMPLEX SUBUNIT PAN3"/>
    <property type="match status" value="1"/>
</dbReference>
<dbReference type="GO" id="GO:0000289">
    <property type="term" value="P:nuclear-transcribed mRNA poly(A) tail shortening"/>
    <property type="evidence" value="ECO:0007669"/>
    <property type="project" value="UniProtKB-UniRule"/>
</dbReference>
<dbReference type="InterPro" id="IPR011009">
    <property type="entry name" value="Kinase-like_dom_sf"/>
</dbReference>
<dbReference type="Gene3D" id="1.10.510.10">
    <property type="entry name" value="Transferase(Phosphotransferase) domain 1"/>
    <property type="match status" value="1"/>
</dbReference>
<keyword evidence="3 6" id="KW-0547">Nucleotide-binding</keyword>
<keyword evidence="4 6" id="KW-0067">ATP-binding</keyword>
<comment type="domain">
    <text evidence="6">The N-terminal zinc finger binds to poly(A) RNA.</text>
</comment>
<organism evidence="9">
    <name type="scientific">Phallusia mammillata</name>
    <dbReference type="NCBI Taxonomy" id="59560"/>
    <lineage>
        <taxon>Eukaryota</taxon>
        <taxon>Metazoa</taxon>
        <taxon>Chordata</taxon>
        <taxon>Tunicata</taxon>
        <taxon>Ascidiacea</taxon>
        <taxon>Phlebobranchia</taxon>
        <taxon>Ascidiidae</taxon>
        <taxon>Phallusia</taxon>
    </lineage>
</organism>
<comment type="domain">
    <text evidence="6">Contains a pseudokinase domain. The protein kinase domain is predicted to be catalytically inactive because some of the residues important for catalytic activity are substituted and it lacks the equivalent of the binding site for a peptide substrate. However, it has retained an ATP-binding site and ATP-binding is required for mRNA degradation, stimulating the activity of the PAN2 nuclease in vitro. The nucleotide-binding site is juxtaposed to the RNase active site of PAN2 in the complex and may actually bind nucleosides of a poly(A) RNA rather than ATP, feeding the poly(A)-tail to the active site of the deadenylase and thus increasing the efficiency with which this distributive enzyme degrades oligo(A) RNAs.</text>
</comment>
<dbReference type="GO" id="GO:0005524">
    <property type="term" value="F:ATP binding"/>
    <property type="evidence" value="ECO:0007669"/>
    <property type="project" value="UniProtKB-UniRule"/>
</dbReference>
<dbReference type="GO" id="GO:0010606">
    <property type="term" value="P:positive regulation of cytoplasmic mRNA processing body assembly"/>
    <property type="evidence" value="ECO:0007669"/>
    <property type="project" value="UniProtKB-UniRule"/>
</dbReference>
<proteinExistence type="evidence at transcript level"/>
<dbReference type="GO" id="GO:0006397">
    <property type="term" value="P:mRNA processing"/>
    <property type="evidence" value="ECO:0007669"/>
    <property type="project" value="UniProtKB-KW"/>
</dbReference>
<evidence type="ECO:0000313" key="9">
    <source>
        <dbReference type="EMBL" id="CAB3264644.1"/>
    </source>
</evidence>
<dbReference type="InterPro" id="IPR041332">
    <property type="entry name" value="Pan3_CK"/>
</dbReference>
<dbReference type="HAMAP" id="MF_03181">
    <property type="entry name" value="PAN3"/>
    <property type="match status" value="1"/>
</dbReference>
<comment type="subcellular location">
    <subcellularLocation>
        <location evidence="6">Cytoplasm</location>
        <location evidence="6">P-body</location>
    </subcellularLocation>
</comment>